<dbReference type="CDD" id="cd03784">
    <property type="entry name" value="GT1_Gtf-like"/>
    <property type="match status" value="1"/>
</dbReference>
<dbReference type="FunFam" id="3.40.50.2000:FF:000020">
    <property type="entry name" value="Glycosyltransferase"/>
    <property type="match status" value="1"/>
</dbReference>
<dbReference type="PANTHER" id="PTHR48048">
    <property type="entry name" value="GLYCOSYLTRANSFERASE"/>
    <property type="match status" value="1"/>
</dbReference>
<sequence length="472" mass="51890">MESTTSIVLYPSLGMGHLISMVELGKFILRHQPSFSIIILTLPPLLSTSSADDYIRHISATVPSITFHHLPAISADLDSFPSIEAFLFELLRLYNPHIHDALETISRSATIAAFVIDFFCTTALPIAIQLHIPTYYFITSGAHFSAFFVYLTEIDRTTTKSFKDMNTLLHVPGVPPIPSSDVFRPLLDRTTTDYENFMNVSINLPNSAGILINTFESLEPKPLKAMREGKCNPYGHTPPVFCVGPLLAAQSVDEVRHDCLKWLDNQPSKTVVYICFGSAGLLLAAQLKEIADGLERSGHRFLWVVRSPPEEKGELILGPSEPGLDALLPAGFVERTKDRGLMVKSWAPQVAVLNHEAVGGFVTHCGWNSTLEAVCASVPMAAWPLYAEQHFNRVLLTEELGLAVRVEMAEDGFVGAEEVEKRVRELMDGDSKKGEEIRKVVGEKSEEARAAMAEGGSSVSTLGELLNLWNSA</sequence>
<dbReference type="PANTHER" id="PTHR48048:SF30">
    <property type="entry name" value="GLYCOSYLTRANSFERASE"/>
    <property type="match status" value="1"/>
</dbReference>
<proteinExistence type="evidence at transcript level"/>
<gene>
    <name evidence="6" type="primary">PfUGT57</name>
</gene>
<dbReference type="EMBL" id="AB362992">
    <property type="protein sequence ID" value="BAG31949.1"/>
    <property type="molecule type" value="mRNA"/>
</dbReference>
<evidence type="ECO:0000313" key="6">
    <source>
        <dbReference type="EMBL" id="BAG31949.1"/>
    </source>
</evidence>
<dbReference type="InterPro" id="IPR050481">
    <property type="entry name" value="UDP-glycosyltransf_plant"/>
</dbReference>
<evidence type="ECO:0000256" key="4">
    <source>
        <dbReference type="RuleBase" id="RU003718"/>
    </source>
</evidence>
<dbReference type="EC" id="2.4.1.-" evidence="5"/>
<protein>
    <recommendedName>
        <fullName evidence="5">Glycosyltransferase</fullName>
        <ecNumber evidence="5">2.4.1.-</ecNumber>
    </recommendedName>
</protein>
<dbReference type="GO" id="GO:0035251">
    <property type="term" value="F:UDP-glucosyltransferase activity"/>
    <property type="evidence" value="ECO:0007669"/>
    <property type="project" value="InterPro"/>
</dbReference>
<dbReference type="InterPro" id="IPR002213">
    <property type="entry name" value="UDP_glucos_trans"/>
</dbReference>
<evidence type="ECO:0000256" key="2">
    <source>
        <dbReference type="ARBA" id="ARBA00022676"/>
    </source>
</evidence>
<keyword evidence="3 4" id="KW-0808">Transferase</keyword>
<evidence type="ECO:0000256" key="5">
    <source>
        <dbReference type="RuleBase" id="RU362057"/>
    </source>
</evidence>
<evidence type="ECO:0000256" key="1">
    <source>
        <dbReference type="ARBA" id="ARBA00009995"/>
    </source>
</evidence>
<dbReference type="SUPFAM" id="SSF53756">
    <property type="entry name" value="UDP-Glycosyltransferase/glycogen phosphorylase"/>
    <property type="match status" value="1"/>
</dbReference>
<dbReference type="PROSITE" id="PS00375">
    <property type="entry name" value="UDPGT"/>
    <property type="match status" value="1"/>
</dbReference>
<name>B2NID3_PERFR</name>
<dbReference type="SMR" id="B2NID3"/>
<organism evidence="6">
    <name type="scientific">Perilla frutescens</name>
    <name type="common">Beefsteak mint</name>
    <name type="synonym">Perilla ocymoides</name>
    <dbReference type="NCBI Taxonomy" id="48386"/>
    <lineage>
        <taxon>Eukaryota</taxon>
        <taxon>Viridiplantae</taxon>
        <taxon>Streptophyta</taxon>
        <taxon>Embryophyta</taxon>
        <taxon>Tracheophyta</taxon>
        <taxon>Spermatophyta</taxon>
        <taxon>Magnoliopsida</taxon>
        <taxon>eudicotyledons</taxon>
        <taxon>Gunneridae</taxon>
        <taxon>Pentapetalae</taxon>
        <taxon>asterids</taxon>
        <taxon>lamiids</taxon>
        <taxon>Lamiales</taxon>
        <taxon>Lamiaceae</taxon>
        <taxon>Nepetoideae</taxon>
        <taxon>Elsholtzieae</taxon>
        <taxon>Perilla</taxon>
    </lineage>
</organism>
<dbReference type="AlphaFoldDB" id="B2NID3"/>
<dbReference type="CAZy" id="GT1">
    <property type="family name" value="Glycosyltransferase Family 1"/>
</dbReference>
<keyword evidence="2 4" id="KW-0328">Glycosyltransferase</keyword>
<dbReference type="Gene3D" id="3.40.50.2000">
    <property type="entry name" value="Glycogen Phosphorylase B"/>
    <property type="match status" value="2"/>
</dbReference>
<reference evidence="6" key="1">
    <citation type="journal article" date="2009" name="Plant Cell">
        <title>Local differentiation of sugar donor specificity of flavonoid glycosyltransferase in Lamiales.</title>
        <authorList>
            <person name="Noguchi A."/>
            <person name="Horikawa M."/>
            <person name="Fukui Y."/>
            <person name="Fukuchi-Mizutani M."/>
            <person name="Iuchi-Okada A."/>
            <person name="Ishiguro M."/>
            <person name="Kiso Y."/>
            <person name="Nakayama T."/>
            <person name="Ono E."/>
        </authorList>
    </citation>
    <scope>NUCLEOTIDE SEQUENCE</scope>
</reference>
<dbReference type="Pfam" id="PF00201">
    <property type="entry name" value="UDPGT"/>
    <property type="match status" value="1"/>
</dbReference>
<evidence type="ECO:0000256" key="3">
    <source>
        <dbReference type="ARBA" id="ARBA00022679"/>
    </source>
</evidence>
<comment type="similarity">
    <text evidence="1 4">Belongs to the UDP-glycosyltransferase family.</text>
</comment>
<dbReference type="InterPro" id="IPR035595">
    <property type="entry name" value="UDP_glycos_trans_CS"/>
</dbReference>
<dbReference type="FunFam" id="3.40.50.2000:FF:000095">
    <property type="entry name" value="Glycosyltransferase"/>
    <property type="match status" value="1"/>
</dbReference>
<accession>B2NID3</accession>